<feature type="transmembrane region" description="Helical" evidence="5">
    <location>
        <begin position="158"/>
        <end position="178"/>
    </location>
</feature>
<keyword evidence="7" id="KW-1185">Reference proteome</keyword>
<keyword evidence="9" id="KW-1267">Proteomics identification</keyword>
<feature type="transmembrane region" description="Helical" evidence="5">
    <location>
        <begin position="24"/>
        <end position="47"/>
    </location>
</feature>
<dbReference type="RefSeq" id="NP_001122518.1">
    <property type="nucleotide sequence ID" value="NM_001129046.2"/>
</dbReference>
<evidence type="ECO:0000256" key="2">
    <source>
        <dbReference type="ARBA" id="ARBA00022692"/>
    </source>
</evidence>
<evidence type="ECO:0000256" key="4">
    <source>
        <dbReference type="ARBA" id="ARBA00023136"/>
    </source>
</evidence>
<dbReference type="KEGG" id="cel:CELE_T19A6.1"/>
<evidence type="ECO:0000313" key="6">
    <source>
        <dbReference type="EMBL" id="CAN99720.1"/>
    </source>
</evidence>
<dbReference type="GeneID" id="172623"/>
<dbReference type="EMBL" id="BX284601">
    <property type="protein sequence ID" value="CAN99720.1"/>
    <property type="molecule type" value="Genomic_DNA"/>
</dbReference>
<feature type="transmembrane region" description="Helical" evidence="5">
    <location>
        <begin position="59"/>
        <end position="82"/>
    </location>
</feature>
<feature type="transmembrane region" description="Helical" evidence="5">
    <location>
        <begin position="128"/>
        <end position="152"/>
    </location>
</feature>
<evidence type="ECO:0000313" key="7">
    <source>
        <dbReference type="Proteomes" id="UP000001940"/>
    </source>
</evidence>
<keyword evidence="3 5" id="KW-1133">Transmembrane helix</keyword>
<accession>G5EBW4</accession>
<feature type="transmembrane region" description="Helical" evidence="5">
    <location>
        <begin position="199"/>
        <end position="220"/>
    </location>
</feature>
<gene>
    <name evidence="6" type="ORF">CELE_T19A6.1</name>
    <name evidence="6 8" type="ORF">T19A6.1</name>
</gene>
<protein>
    <submittedName>
        <fullName evidence="6">PQ-loop repeat-containing protein 1</fullName>
    </submittedName>
</protein>
<dbReference type="FunFam" id="1.20.1280.290:FF:000060">
    <property type="entry name" value="Uncharacterized protein"/>
    <property type="match status" value="1"/>
</dbReference>
<comment type="subcellular location">
    <subcellularLocation>
        <location evidence="1">Membrane</location>
        <topology evidence="1">Multi-pass membrane protein</topology>
    </subcellularLocation>
</comment>
<sequence>MTETMIVVEPRGLGLVPWEKVSTWLIMGITKFFQFFIIVGGSIPYVFQYVEIHHRRNASGFSLFVCLALCVANILRILFWFGKWFDNALLAQSIVMLICMILMLELAVRMNRKHTPKPLRKSILKGDFIRSFWAWHDLASFIIALLVFTIFWSGIMSIIIHFQISILIETIGMIALLTEATLGVPQLLRNFQRKSTQGMSIPMVLAWLAGDLAKTGYFVATGSPKQFWVCAILQITIDILILGQVFIYRKNTNAGELPYTANNPAIQTHEAAID</sequence>
<dbReference type="InterPro" id="IPR052241">
    <property type="entry name" value="SLC66/Scramblase_ANY1"/>
</dbReference>
<reference evidence="6 7" key="1">
    <citation type="journal article" date="1998" name="Science">
        <title>Genome sequence of the nematode C. elegans: a platform for investigating biology.</title>
        <authorList>
            <consortium name="The C. elegans sequencing consortium"/>
            <person name="Sulson J.E."/>
            <person name="Waterston R."/>
        </authorList>
    </citation>
    <scope>NUCLEOTIDE SEQUENCE [LARGE SCALE GENOMIC DNA]</scope>
    <source>
        <strain evidence="6 7">Bristol N2</strain>
    </source>
</reference>
<dbReference type="Gene3D" id="1.20.1280.290">
    <property type="match status" value="2"/>
</dbReference>
<dbReference type="InterPro" id="IPR006603">
    <property type="entry name" value="PQ-loop_rpt"/>
</dbReference>
<dbReference type="Bgee" id="WBGene00011827">
    <property type="expression patterns" value="Expressed in pharyngeal muscle cell (C elegans) and 4 other cell types or tissues"/>
</dbReference>
<dbReference type="PANTHER" id="PTHR14856:SF9">
    <property type="entry name" value="PQ-LOOP REPEAT-CONTAINING PROTEIN 1"/>
    <property type="match status" value="1"/>
</dbReference>
<dbReference type="AGR" id="WB:WBGene00011827"/>
<feature type="transmembrane region" description="Helical" evidence="5">
    <location>
        <begin position="88"/>
        <end position="108"/>
    </location>
</feature>
<dbReference type="ExpressionAtlas" id="G5EBW4">
    <property type="expression patterns" value="baseline and differential"/>
</dbReference>
<feature type="transmembrane region" description="Helical" evidence="5">
    <location>
        <begin position="226"/>
        <end position="248"/>
    </location>
</feature>
<proteinExistence type="evidence at protein level"/>
<dbReference type="SMART" id="SM00679">
    <property type="entry name" value="CTNS"/>
    <property type="match status" value="2"/>
</dbReference>
<name>G5EBW4_CAEEL</name>
<dbReference type="PeptideAtlas" id="G5EBW4"/>
<dbReference type="Pfam" id="PF04193">
    <property type="entry name" value="PQ-loop"/>
    <property type="match status" value="2"/>
</dbReference>
<dbReference type="OrthoDB" id="292213at2759"/>
<evidence type="ECO:0007829" key="9">
    <source>
        <dbReference type="PeptideAtlas" id="G5EBW4"/>
    </source>
</evidence>
<dbReference type="CTD" id="172623"/>
<dbReference type="AlphaFoldDB" id="G5EBW4"/>
<evidence type="ECO:0000256" key="1">
    <source>
        <dbReference type="ARBA" id="ARBA00004141"/>
    </source>
</evidence>
<evidence type="ECO:0000256" key="3">
    <source>
        <dbReference type="ARBA" id="ARBA00022989"/>
    </source>
</evidence>
<keyword evidence="4 5" id="KW-0472">Membrane</keyword>
<evidence type="ECO:0000313" key="8">
    <source>
        <dbReference type="WormBase" id="T19A6.1c"/>
    </source>
</evidence>
<dbReference type="SMR" id="G5EBW4"/>
<evidence type="ECO:0000256" key="5">
    <source>
        <dbReference type="SAM" id="Phobius"/>
    </source>
</evidence>
<keyword evidence="2 5" id="KW-0812">Transmembrane</keyword>
<dbReference type="Proteomes" id="UP000001940">
    <property type="component" value="Chromosome I"/>
</dbReference>
<organism evidence="6 7">
    <name type="scientific">Caenorhabditis elegans</name>
    <dbReference type="NCBI Taxonomy" id="6239"/>
    <lineage>
        <taxon>Eukaryota</taxon>
        <taxon>Metazoa</taxon>
        <taxon>Ecdysozoa</taxon>
        <taxon>Nematoda</taxon>
        <taxon>Chromadorea</taxon>
        <taxon>Rhabditida</taxon>
        <taxon>Rhabditina</taxon>
        <taxon>Rhabditomorpha</taxon>
        <taxon>Rhabditoidea</taxon>
        <taxon>Rhabditidae</taxon>
        <taxon>Peloderinae</taxon>
        <taxon>Caenorhabditis</taxon>
    </lineage>
</organism>
<dbReference type="PANTHER" id="PTHR14856">
    <property type="entry name" value="PQ-LOOP REPEAT-CONTAINING PROTEIN 1-LIKE PROTEIN"/>
    <property type="match status" value="1"/>
</dbReference>
<dbReference type="GO" id="GO:0016020">
    <property type="term" value="C:membrane"/>
    <property type="evidence" value="ECO:0007669"/>
    <property type="project" value="UniProtKB-SubCell"/>
</dbReference>
<dbReference type="WormBase" id="T19A6.1c">
    <property type="protein sequence ID" value="CE41263"/>
    <property type="gene ID" value="WBGene00011827"/>
</dbReference>
<dbReference type="FunFam" id="1.20.1280.290:FF:000061">
    <property type="entry name" value="Uncharacterized protein"/>
    <property type="match status" value="1"/>
</dbReference>